<evidence type="ECO:0000256" key="2">
    <source>
        <dbReference type="ARBA" id="ARBA00007103"/>
    </source>
</evidence>
<dbReference type="PANTHER" id="PTHR10314">
    <property type="entry name" value="CYSTATHIONINE BETA-SYNTHASE"/>
    <property type="match status" value="1"/>
</dbReference>
<keyword evidence="6" id="KW-0198">Cysteine biosynthesis</keyword>
<protein>
    <submittedName>
        <fullName evidence="8">O-acetylserine dependent cystathionine beta-synthase</fullName>
        <ecNumber evidence="8">2.5.1.134</ecNumber>
    </submittedName>
</protein>
<dbReference type="FunFam" id="3.40.50.1100:FF:000118">
    <property type="entry name" value="Related to CYS4-cystathionine beta-synthase"/>
    <property type="match status" value="1"/>
</dbReference>
<dbReference type="Pfam" id="PF00291">
    <property type="entry name" value="PALP"/>
    <property type="match status" value="1"/>
</dbReference>
<dbReference type="AlphaFoldDB" id="A0A411A8E8"/>
<dbReference type="Gene3D" id="3.40.50.1100">
    <property type="match status" value="2"/>
</dbReference>
<gene>
    <name evidence="8" type="primary">mccA</name>
    <name evidence="8" type="ORF">BACVE_003210</name>
</gene>
<dbReference type="FunFam" id="3.40.50.1100:FF:000016">
    <property type="entry name" value="Cysteine synthase A"/>
    <property type="match status" value="1"/>
</dbReference>
<dbReference type="PROSITE" id="PS00901">
    <property type="entry name" value="CYS_SYNTHASE"/>
    <property type="match status" value="1"/>
</dbReference>
<reference evidence="9" key="1">
    <citation type="submission" date="2020-10" db="EMBL/GenBank/DDBJ databases">
        <title>Complete genome sequence of Bacillus velezensis NST6.</title>
        <authorList>
            <person name="Choi J."/>
        </authorList>
    </citation>
    <scope>NUCLEOTIDE SEQUENCE [LARGE SCALE GENOMIC DNA]</scope>
    <source>
        <strain evidence="9">NST6</strain>
    </source>
</reference>
<keyword evidence="4 8" id="KW-0808">Transferase</keyword>
<sequence>MNVITDITELIGNTPLLRLNHFDIPEGTAVYAKLEMMNPGGSIKDRLGGMLIEDALRTGKVKPGGVIIEATAGNTGIGLALCARKHQLRAVFCVPEHFSREKQQIMKALGADIVHTPREEGMQGAIRKALELEREINNSYAVLQFKNRVNPLTYYKTIGPEIWNALGGDIHAFVAGAGSGGTFAGTAAYLKEKNPAVKTVIVEPEGSILNGGEPHAHKTEGIGMEFIPDYMDENHFDAIYTVEDDTAFSLVREAAEKEGLLIGSSSGAALYAALEEAKKAPAGSNIVTIFPDGSDRYISKNIFQGGQ</sequence>
<evidence type="ECO:0000259" key="7">
    <source>
        <dbReference type="Pfam" id="PF00291"/>
    </source>
</evidence>
<dbReference type="InterPro" id="IPR050214">
    <property type="entry name" value="Cys_Synth/Cystath_Beta-Synth"/>
</dbReference>
<comment type="cofactor">
    <cofactor evidence="1">
        <name>pyridoxal 5'-phosphate</name>
        <dbReference type="ChEBI" id="CHEBI:597326"/>
    </cofactor>
</comment>
<dbReference type="CDD" id="cd01561">
    <property type="entry name" value="CBS_like"/>
    <property type="match status" value="1"/>
</dbReference>
<dbReference type="InterPro" id="IPR001926">
    <property type="entry name" value="TrpB-like_PALP"/>
</dbReference>
<comment type="similarity">
    <text evidence="2">Belongs to the cysteine synthase/cystathionine beta-synthase family.</text>
</comment>
<evidence type="ECO:0000313" key="8">
    <source>
        <dbReference type="EMBL" id="QOY28170.1"/>
    </source>
</evidence>
<dbReference type="InterPro" id="IPR001216">
    <property type="entry name" value="P-phosphate_BS"/>
</dbReference>
<name>A0A411A8E8_BACVE</name>
<organism evidence="8 9">
    <name type="scientific">Bacillus velezensis</name>
    <dbReference type="NCBI Taxonomy" id="492670"/>
    <lineage>
        <taxon>Bacteria</taxon>
        <taxon>Bacillati</taxon>
        <taxon>Bacillota</taxon>
        <taxon>Bacilli</taxon>
        <taxon>Bacillales</taxon>
        <taxon>Bacillaceae</taxon>
        <taxon>Bacillus</taxon>
        <taxon>Bacillus amyloliquefaciens group</taxon>
    </lineage>
</organism>
<dbReference type="InterPro" id="IPR036052">
    <property type="entry name" value="TrpB-like_PALP_sf"/>
</dbReference>
<accession>A0A411A8E8</accession>
<keyword evidence="5" id="KW-0663">Pyridoxal phosphate</keyword>
<dbReference type="Proteomes" id="UP000587477">
    <property type="component" value="Chromosome"/>
</dbReference>
<evidence type="ECO:0000256" key="3">
    <source>
        <dbReference type="ARBA" id="ARBA00022605"/>
    </source>
</evidence>
<evidence type="ECO:0000256" key="6">
    <source>
        <dbReference type="ARBA" id="ARBA00023192"/>
    </source>
</evidence>
<evidence type="ECO:0000256" key="1">
    <source>
        <dbReference type="ARBA" id="ARBA00001933"/>
    </source>
</evidence>
<dbReference type="EC" id="2.5.1.134" evidence="8"/>
<dbReference type="SUPFAM" id="SSF53686">
    <property type="entry name" value="Tryptophan synthase beta subunit-like PLP-dependent enzymes"/>
    <property type="match status" value="1"/>
</dbReference>
<evidence type="ECO:0000256" key="5">
    <source>
        <dbReference type="ARBA" id="ARBA00022898"/>
    </source>
</evidence>
<evidence type="ECO:0000256" key="4">
    <source>
        <dbReference type="ARBA" id="ARBA00022679"/>
    </source>
</evidence>
<keyword evidence="3" id="KW-0028">Amino-acid biosynthesis</keyword>
<dbReference type="GO" id="GO:0016765">
    <property type="term" value="F:transferase activity, transferring alkyl or aryl (other than methyl) groups"/>
    <property type="evidence" value="ECO:0007669"/>
    <property type="project" value="UniProtKB-ARBA"/>
</dbReference>
<dbReference type="RefSeq" id="WP_061862423.1">
    <property type="nucleotide sequence ID" value="NZ_BDDG01000002.1"/>
</dbReference>
<dbReference type="GO" id="GO:0006535">
    <property type="term" value="P:cysteine biosynthetic process from serine"/>
    <property type="evidence" value="ECO:0007669"/>
    <property type="project" value="InterPro"/>
</dbReference>
<evidence type="ECO:0000313" key="9">
    <source>
        <dbReference type="Proteomes" id="UP000587477"/>
    </source>
</evidence>
<proteinExistence type="inferred from homology"/>
<feature type="domain" description="Tryptophan synthase beta chain-like PALP" evidence="7">
    <location>
        <begin position="7"/>
        <end position="292"/>
    </location>
</feature>
<dbReference type="EMBL" id="CP063687">
    <property type="protein sequence ID" value="QOY28170.1"/>
    <property type="molecule type" value="Genomic_DNA"/>
</dbReference>